<evidence type="ECO:0000313" key="2">
    <source>
        <dbReference type="Proteomes" id="UP000356253"/>
    </source>
</evidence>
<sequence length="40" mass="4128">MVVVPEFGDSMIVGEGLSGSAIQIPLPIASNVMVLVQETV</sequence>
<gene>
    <name evidence="1" type="ORF">FVB9532_03241</name>
</gene>
<comment type="caution">
    <text evidence="1">The sequence shown here is derived from an EMBL/GenBank/DDBJ whole genome shotgun (WGS) entry which is preliminary data.</text>
</comment>
<evidence type="ECO:0000313" key="1">
    <source>
        <dbReference type="EMBL" id="VVV01946.1"/>
    </source>
</evidence>
<organism evidence="1 2">
    <name type="scientific">Mesonia oceanica</name>
    <dbReference type="NCBI Taxonomy" id="2687242"/>
    <lineage>
        <taxon>Bacteria</taxon>
        <taxon>Pseudomonadati</taxon>
        <taxon>Bacteroidota</taxon>
        <taxon>Flavobacteriia</taxon>
        <taxon>Flavobacteriales</taxon>
        <taxon>Flavobacteriaceae</taxon>
        <taxon>Mesonia</taxon>
    </lineage>
</organism>
<dbReference type="EMBL" id="CABVMM010000013">
    <property type="protein sequence ID" value="VVV01946.1"/>
    <property type="molecule type" value="Genomic_DNA"/>
</dbReference>
<protein>
    <submittedName>
        <fullName evidence="1">Uncharacterized protein</fullName>
    </submittedName>
</protein>
<keyword evidence="2" id="KW-1185">Reference proteome</keyword>
<dbReference type="Proteomes" id="UP000356253">
    <property type="component" value="Unassembled WGS sequence"/>
</dbReference>
<reference evidence="1" key="1">
    <citation type="submission" date="2019-09" db="EMBL/GenBank/DDBJ databases">
        <authorList>
            <person name="Rodrigo-Torres L."/>
            <person name="Arahal R. D."/>
            <person name="Lucena T."/>
        </authorList>
    </citation>
    <scope>NUCLEOTIDE SEQUENCE</scope>
    <source>
        <strain evidence="1">ISS653</strain>
    </source>
</reference>
<proteinExistence type="predicted"/>
<name>A0AC61YBT9_9FLAO</name>
<accession>A0AC61YBT9</accession>